<dbReference type="GeneID" id="28717284"/>
<protein>
    <submittedName>
        <fullName evidence="2">Uncharacterized protein</fullName>
    </submittedName>
</protein>
<dbReference type="EMBL" id="CP002684">
    <property type="protein sequence ID" value="ANM60126.1"/>
    <property type="molecule type" value="Genomic_DNA"/>
</dbReference>
<evidence type="ECO:0000313" key="3">
    <source>
        <dbReference type="Proteomes" id="UP000006548"/>
    </source>
</evidence>
<dbReference type="TAIR" id="AT1G31243"/>
<dbReference type="AlphaFoldDB" id="A0A1P8AU14"/>
<reference evidence="2 3" key="1">
    <citation type="journal article" date="2000" name="Nature">
        <title>Sequence and analysis of chromosome 1 of the plant Arabidopsis thaliana.</title>
        <authorList>
            <person name="Theologis A."/>
            <person name="Ecker J.R."/>
            <person name="Palm C.J."/>
            <person name="Federspiel N.A."/>
            <person name="Kaul S."/>
            <person name="White O."/>
            <person name="Alonso J."/>
            <person name="Altafi H."/>
            <person name="Araujo R."/>
            <person name="Bowman C.L."/>
            <person name="Brooks S.Y."/>
            <person name="Buehler E."/>
            <person name="Chan A."/>
            <person name="Chao Q."/>
            <person name="Chen H."/>
            <person name="Cheuk R.F."/>
            <person name="Chin C.W."/>
            <person name="Chung M.K."/>
            <person name="Conn L."/>
            <person name="Conway A.B."/>
            <person name="Conway A.R."/>
            <person name="Creasy T.H."/>
            <person name="Dewar K."/>
            <person name="Dunn P."/>
            <person name="Etgu P."/>
            <person name="Feldblyum T.V."/>
            <person name="Feng J."/>
            <person name="Fong B."/>
            <person name="Fujii C.Y."/>
            <person name="Gill J.E."/>
            <person name="Goldsmith A.D."/>
            <person name="Haas B."/>
            <person name="Hansen N.F."/>
            <person name="Hughes B."/>
            <person name="Huizar L."/>
            <person name="Hunter J.L."/>
            <person name="Jenkins J."/>
            <person name="Johnson-Hopson C."/>
            <person name="Khan S."/>
            <person name="Khaykin E."/>
            <person name="Kim C.J."/>
            <person name="Koo H.L."/>
            <person name="Kremenetskaia I."/>
            <person name="Kurtz D.B."/>
            <person name="Kwan A."/>
            <person name="Lam B."/>
            <person name="Langin-Hooper S."/>
            <person name="Lee A."/>
            <person name="Lee J.M."/>
            <person name="Lenz C.A."/>
            <person name="Li J.H."/>
            <person name="Li Y."/>
            <person name="Lin X."/>
            <person name="Liu S.X."/>
            <person name="Liu Z.A."/>
            <person name="Luros J.S."/>
            <person name="Maiti R."/>
            <person name="Marziali A."/>
            <person name="Militscher J."/>
            <person name="Miranda M."/>
            <person name="Nguyen M."/>
            <person name="Nierman W.C."/>
            <person name="Osborne B.I."/>
            <person name="Pai G."/>
            <person name="Peterson J."/>
            <person name="Pham P.K."/>
            <person name="Rizzo M."/>
            <person name="Rooney T."/>
            <person name="Rowley D."/>
            <person name="Sakano H."/>
            <person name="Salzberg S.L."/>
            <person name="Schwartz J.R."/>
            <person name="Shinn P."/>
            <person name="Southwick A.M."/>
            <person name="Sun H."/>
            <person name="Tallon L.J."/>
            <person name="Tambunga G."/>
            <person name="Toriumi M.J."/>
            <person name="Town C.D."/>
            <person name="Utterback T."/>
            <person name="Van Aken S."/>
            <person name="Vaysberg M."/>
            <person name="Vysotskaia V.S."/>
            <person name="Walker M."/>
            <person name="Wu D."/>
            <person name="Yu G."/>
            <person name="Fraser C.M."/>
            <person name="Venter J.C."/>
            <person name="Davis R.W."/>
        </authorList>
    </citation>
    <scope>NUCLEOTIDE SEQUENCE [LARGE SCALE GENOMIC DNA]</scope>
    <source>
        <strain evidence="3">cv. Columbia</strain>
    </source>
</reference>
<keyword evidence="3" id="KW-1185">Reference proteome</keyword>
<dbReference type="ExpressionAtlas" id="A0A1P8AU14">
    <property type="expression patterns" value="baseline"/>
</dbReference>
<gene>
    <name evidence="1 2" type="ordered locus">At1g31243</name>
</gene>
<dbReference type="Araport" id="AT1G31243"/>
<dbReference type="InParanoid" id="A0A1P8AU14"/>
<evidence type="ECO:0000313" key="2">
    <source>
        <dbReference type="EMBL" id="ANM60126.1"/>
    </source>
</evidence>
<accession>A0A1P8AU14</accession>
<reference evidence="3" key="2">
    <citation type="journal article" date="2017" name="Plant J.">
        <title>Araport11: a complete reannotation of the Arabidopsis thaliana reference genome.</title>
        <authorList>
            <person name="Cheng C.Y."/>
            <person name="Krishnakumar V."/>
            <person name="Chan A.P."/>
            <person name="Thibaud-Nissen F."/>
            <person name="Schobel S."/>
            <person name="Town C.D."/>
        </authorList>
    </citation>
    <scope>GENOME REANNOTATION</scope>
    <source>
        <strain evidence="3">cv. Columbia</strain>
    </source>
</reference>
<dbReference type="RefSeq" id="NP_001322433.1">
    <property type="nucleotide sequence ID" value="NM_001332949.1"/>
</dbReference>
<organism evidence="2 3">
    <name type="scientific">Arabidopsis thaliana</name>
    <name type="common">Mouse-ear cress</name>
    <dbReference type="NCBI Taxonomy" id="3702"/>
    <lineage>
        <taxon>Eukaryota</taxon>
        <taxon>Viridiplantae</taxon>
        <taxon>Streptophyta</taxon>
        <taxon>Embryophyta</taxon>
        <taxon>Tracheophyta</taxon>
        <taxon>Spermatophyta</taxon>
        <taxon>Magnoliopsida</taxon>
        <taxon>eudicotyledons</taxon>
        <taxon>Gunneridae</taxon>
        <taxon>Pentapetalae</taxon>
        <taxon>rosids</taxon>
        <taxon>malvids</taxon>
        <taxon>Brassicales</taxon>
        <taxon>Brassicaceae</taxon>
        <taxon>Camelineae</taxon>
        <taxon>Arabidopsis</taxon>
    </lineage>
</organism>
<sequence>MSKRLTSVRLAVLENDDASSARDCKNLVVVRVRVLRAEASVALYPIDWQIWLTAILVREKENSAVDVGDWSEVSSNLSLELRRRRFIGGGEILRGSRKREGGELEFMNFLKNPKFCEVSNRRCIGYQ</sequence>
<name>A0A1P8AU14_ARATH</name>
<evidence type="ECO:0000313" key="1">
    <source>
        <dbReference type="Araport" id="AT1G31243"/>
    </source>
</evidence>
<proteinExistence type="predicted"/>
<dbReference type="KEGG" id="ath:AT1G31243"/>
<dbReference type="Proteomes" id="UP000006548">
    <property type="component" value="Chromosome 1"/>
</dbReference>